<dbReference type="PANTHER" id="PTHR43827:SF3">
    <property type="entry name" value="NADP-DEPENDENT OXIDOREDUCTASE DOMAIN-CONTAINING PROTEIN"/>
    <property type="match status" value="1"/>
</dbReference>
<gene>
    <name evidence="8" type="ORF">SAMN05216187_11449</name>
</gene>
<feature type="active site" description="Proton donor" evidence="4">
    <location>
        <position position="59"/>
    </location>
</feature>
<feature type="binding site" evidence="5">
    <location>
        <position position="117"/>
    </location>
    <ligand>
        <name>substrate</name>
    </ligand>
</feature>
<evidence type="ECO:0000256" key="3">
    <source>
        <dbReference type="ARBA" id="ARBA00023002"/>
    </source>
</evidence>
<name>A0A1G9E509_9STAP</name>
<dbReference type="FunFam" id="3.20.20.100:FF:000015">
    <property type="entry name" value="Oxidoreductase, aldo/keto reductase family"/>
    <property type="match status" value="1"/>
</dbReference>
<organism evidence="8 9">
    <name type="scientific">Jeotgalicoccus aerolatus</name>
    <dbReference type="NCBI Taxonomy" id="709510"/>
    <lineage>
        <taxon>Bacteria</taxon>
        <taxon>Bacillati</taxon>
        <taxon>Bacillota</taxon>
        <taxon>Bacilli</taxon>
        <taxon>Bacillales</taxon>
        <taxon>Staphylococcaceae</taxon>
        <taxon>Jeotgalicoccus</taxon>
    </lineage>
</organism>
<feature type="domain" description="NADP-dependent oxidoreductase" evidence="7">
    <location>
        <begin position="33"/>
        <end position="267"/>
    </location>
</feature>
<reference evidence="9" key="1">
    <citation type="submission" date="2016-10" db="EMBL/GenBank/DDBJ databases">
        <authorList>
            <person name="Varghese N."/>
            <person name="Submissions S."/>
        </authorList>
    </citation>
    <scope>NUCLEOTIDE SEQUENCE [LARGE SCALE GENOMIC DNA]</scope>
    <source>
        <strain evidence="9">CGMCC 1.8911</strain>
    </source>
</reference>
<dbReference type="STRING" id="586411.SAMN05216187_11449"/>
<keyword evidence="3" id="KW-0560">Oxidoreductase</keyword>
<comment type="similarity">
    <text evidence="1">Belongs to the aldo/keto reductase family.</text>
</comment>
<dbReference type="PRINTS" id="PR00069">
    <property type="entry name" value="ALDKETRDTASE"/>
</dbReference>
<proteinExistence type="inferred from homology"/>
<accession>A0A1G9E509</accession>
<evidence type="ECO:0000256" key="2">
    <source>
        <dbReference type="ARBA" id="ARBA00022857"/>
    </source>
</evidence>
<dbReference type="PROSITE" id="PS00062">
    <property type="entry name" value="ALDOKETO_REDUCTASE_2"/>
    <property type="match status" value="1"/>
</dbReference>
<dbReference type="Gene3D" id="3.20.20.100">
    <property type="entry name" value="NADP-dependent oxidoreductase domain"/>
    <property type="match status" value="1"/>
</dbReference>
<evidence type="ECO:0000256" key="6">
    <source>
        <dbReference type="PIRSR" id="PIRSR000097-3"/>
    </source>
</evidence>
<dbReference type="Proteomes" id="UP000242700">
    <property type="component" value="Unassembled WGS sequence"/>
</dbReference>
<dbReference type="PANTHER" id="PTHR43827">
    <property type="entry name" value="2,5-DIKETO-D-GLUCONIC ACID REDUCTASE"/>
    <property type="match status" value="1"/>
</dbReference>
<dbReference type="InterPro" id="IPR018170">
    <property type="entry name" value="Aldo/ket_reductase_CS"/>
</dbReference>
<dbReference type="EMBL" id="FNFI01000014">
    <property type="protein sequence ID" value="SDK71182.1"/>
    <property type="molecule type" value="Genomic_DNA"/>
</dbReference>
<dbReference type="CDD" id="cd19133">
    <property type="entry name" value="AKR_AKR5F1"/>
    <property type="match status" value="1"/>
</dbReference>
<protein>
    <submittedName>
        <fullName evidence="8">Aldo/keto reductase</fullName>
    </submittedName>
</protein>
<dbReference type="PIRSF" id="PIRSF000097">
    <property type="entry name" value="AKR"/>
    <property type="match status" value="1"/>
</dbReference>
<evidence type="ECO:0000256" key="5">
    <source>
        <dbReference type="PIRSR" id="PIRSR000097-2"/>
    </source>
</evidence>
<dbReference type="InterPro" id="IPR023210">
    <property type="entry name" value="NADP_OxRdtase_dom"/>
</dbReference>
<evidence type="ECO:0000256" key="4">
    <source>
        <dbReference type="PIRSR" id="PIRSR000097-1"/>
    </source>
</evidence>
<dbReference type="PROSITE" id="PS00798">
    <property type="entry name" value="ALDOKETO_REDUCTASE_1"/>
    <property type="match status" value="1"/>
</dbReference>
<dbReference type="SUPFAM" id="SSF51430">
    <property type="entry name" value="NAD(P)-linked oxidoreductase"/>
    <property type="match status" value="1"/>
</dbReference>
<dbReference type="InterPro" id="IPR020471">
    <property type="entry name" value="AKR"/>
</dbReference>
<evidence type="ECO:0000259" key="7">
    <source>
        <dbReference type="Pfam" id="PF00248"/>
    </source>
</evidence>
<feature type="site" description="Lowers pKa of active site Tyr" evidence="6">
    <location>
        <position position="84"/>
    </location>
</feature>
<evidence type="ECO:0000313" key="9">
    <source>
        <dbReference type="Proteomes" id="UP000242700"/>
    </source>
</evidence>
<dbReference type="InterPro" id="IPR036812">
    <property type="entry name" value="NAD(P)_OxRdtase_dom_sf"/>
</dbReference>
<dbReference type="GO" id="GO:0016616">
    <property type="term" value="F:oxidoreductase activity, acting on the CH-OH group of donors, NAD or NADP as acceptor"/>
    <property type="evidence" value="ECO:0007669"/>
    <property type="project" value="UniProtKB-ARBA"/>
</dbReference>
<keyword evidence="2" id="KW-0521">NADP</keyword>
<dbReference type="Pfam" id="PF00248">
    <property type="entry name" value="Aldo_ket_red"/>
    <property type="match status" value="1"/>
</dbReference>
<evidence type="ECO:0000313" key="8">
    <source>
        <dbReference type="EMBL" id="SDK71182.1"/>
    </source>
</evidence>
<evidence type="ECO:0000256" key="1">
    <source>
        <dbReference type="ARBA" id="ARBA00007905"/>
    </source>
</evidence>
<sequence>MITNLQNGGFLMQTVKLNNGIEMPIEGYGVFQIGPEETERCVLDALKTGYRSLDTAATYGNEEGVGKAIEKSGVPREEIFLTSKLWVEDQGYESAKAAFEKSLKKLGTDYLDLYLIHQPYGDYYGSWRAMEELYSEGKIKAIGVSNFDAARLVDLIMNQTIVPAVNQVELHPFVQQTEAKKIMDEYGVQIESWGPLAEGKHGILENTMLKKIADKHNKTVAQVILRWHLDRDVVIIPKSVRSERMKENLEVHDFSLDASDMEKIAGLDGQQDMIVDHTNVEIVKVMNNSKTPE</sequence>
<dbReference type="AlphaFoldDB" id="A0A1G9E509"/>